<sequence length="206" mass="23754">MMSNDLSVLHSEQASLAYFSKPIFMNAKTLQRIDHRTNLTPLSKATIITGAVFALLILMYYANWICVYVMGVRIVKYDLFRPSEAGIIVIVLCFWTLSLLIAIYGYLRKRRFHIPAFLYFLCLATFGTWSHYALMMQRAQDAIIATDSSLFIIETAVVGMSIINIIVSMAVICIDCCLERQERKLRYEYLNIQRAIISQEENIQRQ</sequence>
<reference evidence="3" key="1">
    <citation type="submission" date="2022-11" db="UniProtKB">
        <authorList>
            <consortium name="WormBaseParasite"/>
        </authorList>
    </citation>
    <scope>IDENTIFICATION</scope>
</reference>
<name>A0A915BBF0_PARUN</name>
<protein>
    <submittedName>
        <fullName evidence="3">Uncharacterized protein</fullName>
    </submittedName>
</protein>
<dbReference type="Proteomes" id="UP000887569">
    <property type="component" value="Unplaced"/>
</dbReference>
<dbReference type="AlphaFoldDB" id="A0A915BBF0"/>
<feature type="transmembrane region" description="Helical" evidence="1">
    <location>
        <begin position="85"/>
        <end position="107"/>
    </location>
</feature>
<evidence type="ECO:0000313" key="3">
    <source>
        <dbReference type="WBParaSite" id="PgR033_g014_t01"/>
    </source>
</evidence>
<evidence type="ECO:0000256" key="1">
    <source>
        <dbReference type="SAM" id="Phobius"/>
    </source>
</evidence>
<accession>A0A915BBF0</accession>
<feature type="transmembrane region" description="Helical" evidence="1">
    <location>
        <begin position="152"/>
        <end position="178"/>
    </location>
</feature>
<keyword evidence="1" id="KW-1133">Transmembrane helix</keyword>
<keyword evidence="1" id="KW-0472">Membrane</keyword>
<evidence type="ECO:0000313" key="2">
    <source>
        <dbReference type="Proteomes" id="UP000887569"/>
    </source>
</evidence>
<keyword evidence="2" id="KW-1185">Reference proteome</keyword>
<feature type="transmembrane region" description="Helical" evidence="1">
    <location>
        <begin position="45"/>
        <end position="65"/>
    </location>
</feature>
<proteinExistence type="predicted"/>
<dbReference type="WBParaSite" id="PgR033_g014_t01">
    <property type="protein sequence ID" value="PgR033_g014_t01"/>
    <property type="gene ID" value="PgR033_g014"/>
</dbReference>
<organism evidence="2 3">
    <name type="scientific">Parascaris univalens</name>
    <name type="common">Nematode worm</name>
    <dbReference type="NCBI Taxonomy" id="6257"/>
    <lineage>
        <taxon>Eukaryota</taxon>
        <taxon>Metazoa</taxon>
        <taxon>Ecdysozoa</taxon>
        <taxon>Nematoda</taxon>
        <taxon>Chromadorea</taxon>
        <taxon>Rhabditida</taxon>
        <taxon>Spirurina</taxon>
        <taxon>Ascaridomorpha</taxon>
        <taxon>Ascaridoidea</taxon>
        <taxon>Ascarididae</taxon>
        <taxon>Parascaris</taxon>
    </lineage>
</organism>
<feature type="transmembrane region" description="Helical" evidence="1">
    <location>
        <begin position="114"/>
        <end position="132"/>
    </location>
</feature>
<keyword evidence="1" id="KW-0812">Transmembrane</keyword>